<organism evidence="1 2">
    <name type="scientific">Funneliformis geosporum</name>
    <dbReference type="NCBI Taxonomy" id="1117311"/>
    <lineage>
        <taxon>Eukaryota</taxon>
        <taxon>Fungi</taxon>
        <taxon>Fungi incertae sedis</taxon>
        <taxon>Mucoromycota</taxon>
        <taxon>Glomeromycotina</taxon>
        <taxon>Glomeromycetes</taxon>
        <taxon>Glomerales</taxon>
        <taxon>Glomeraceae</taxon>
        <taxon>Funneliformis</taxon>
    </lineage>
</organism>
<dbReference type="Proteomes" id="UP001153678">
    <property type="component" value="Unassembled WGS sequence"/>
</dbReference>
<sequence length="41" mass="4674">IQLQLYQKSVEEIASIESGILKAKTLMKIKKNNQENPNDTD</sequence>
<gene>
    <name evidence="1" type="ORF">FWILDA_LOCUS18852</name>
</gene>
<name>A0A9W4TBD8_9GLOM</name>
<proteinExistence type="predicted"/>
<dbReference type="OrthoDB" id="10499895at2759"/>
<keyword evidence="2" id="KW-1185">Reference proteome</keyword>
<reference evidence="1" key="1">
    <citation type="submission" date="2022-08" db="EMBL/GenBank/DDBJ databases">
        <authorList>
            <person name="Kallberg Y."/>
            <person name="Tangrot J."/>
            <person name="Rosling A."/>
        </authorList>
    </citation>
    <scope>NUCLEOTIDE SEQUENCE</scope>
    <source>
        <strain evidence="1">Wild A</strain>
    </source>
</reference>
<evidence type="ECO:0000313" key="2">
    <source>
        <dbReference type="Proteomes" id="UP001153678"/>
    </source>
</evidence>
<dbReference type="AlphaFoldDB" id="A0A9W4TBD8"/>
<accession>A0A9W4TBD8</accession>
<protein>
    <submittedName>
        <fullName evidence="1">5838_t:CDS:1</fullName>
    </submittedName>
</protein>
<comment type="caution">
    <text evidence="1">The sequence shown here is derived from an EMBL/GenBank/DDBJ whole genome shotgun (WGS) entry which is preliminary data.</text>
</comment>
<dbReference type="EMBL" id="CAMKVN010020028">
    <property type="protein sequence ID" value="CAI2198997.1"/>
    <property type="molecule type" value="Genomic_DNA"/>
</dbReference>
<evidence type="ECO:0000313" key="1">
    <source>
        <dbReference type="EMBL" id="CAI2198997.1"/>
    </source>
</evidence>
<feature type="non-terminal residue" evidence="1">
    <location>
        <position position="1"/>
    </location>
</feature>